<dbReference type="AlphaFoldDB" id="A0A8S3GXN3"/>
<dbReference type="Proteomes" id="UP000676336">
    <property type="component" value="Unassembled WGS sequence"/>
</dbReference>
<feature type="region of interest" description="Disordered" evidence="1">
    <location>
        <begin position="206"/>
        <end position="249"/>
    </location>
</feature>
<feature type="region of interest" description="Disordered" evidence="1">
    <location>
        <begin position="82"/>
        <end position="101"/>
    </location>
</feature>
<accession>A0A8S3GXN3</accession>
<organism evidence="2 3">
    <name type="scientific">Rotaria magnacalcarata</name>
    <dbReference type="NCBI Taxonomy" id="392030"/>
    <lineage>
        <taxon>Eukaryota</taxon>
        <taxon>Metazoa</taxon>
        <taxon>Spiralia</taxon>
        <taxon>Gnathifera</taxon>
        <taxon>Rotifera</taxon>
        <taxon>Eurotatoria</taxon>
        <taxon>Bdelloidea</taxon>
        <taxon>Philodinida</taxon>
        <taxon>Philodinidae</taxon>
        <taxon>Rotaria</taxon>
    </lineage>
</organism>
<proteinExistence type="predicted"/>
<gene>
    <name evidence="2" type="ORF">SMN809_LOCUS66899</name>
</gene>
<protein>
    <submittedName>
        <fullName evidence="2">Uncharacterized protein</fullName>
    </submittedName>
</protein>
<sequence>MLVTSSQTSTQRPLGLSVEELFALDRQYRRIEQQQHLAQLQAQSHLTSSNLNRLASRSLDLISSLPSSNPLTILPSLEVQGHGYTTNRSQPSPSSNSNYARSHSIDQLRYYNSPPPPPIIKHRYPQRPATNDIIGHQQYQTNFRTYLTQPIMPAGNTSLLANSFVYDPPSINNYTDNRGSCKLRRQQPIKRESSRRIVVRPVVQRRREPSISSSCESLDERRSYNNYLPPPSNYSNQSVPFTPSTSLIE</sequence>
<reference evidence="2" key="1">
    <citation type="submission" date="2021-02" db="EMBL/GenBank/DDBJ databases">
        <authorList>
            <person name="Nowell W R."/>
        </authorList>
    </citation>
    <scope>NUCLEOTIDE SEQUENCE</scope>
</reference>
<evidence type="ECO:0000313" key="3">
    <source>
        <dbReference type="Proteomes" id="UP000676336"/>
    </source>
</evidence>
<feature type="non-terminal residue" evidence="2">
    <location>
        <position position="1"/>
    </location>
</feature>
<evidence type="ECO:0000313" key="2">
    <source>
        <dbReference type="EMBL" id="CAF5174146.1"/>
    </source>
</evidence>
<feature type="compositionally biased region" description="Polar residues" evidence="1">
    <location>
        <begin position="237"/>
        <end position="249"/>
    </location>
</feature>
<feature type="compositionally biased region" description="Low complexity" evidence="1">
    <location>
        <begin position="89"/>
        <end position="98"/>
    </location>
</feature>
<name>A0A8S3GXN3_9BILA</name>
<evidence type="ECO:0000256" key="1">
    <source>
        <dbReference type="SAM" id="MobiDB-lite"/>
    </source>
</evidence>
<dbReference type="EMBL" id="CAJOBI010314267">
    <property type="protein sequence ID" value="CAF5174146.1"/>
    <property type="molecule type" value="Genomic_DNA"/>
</dbReference>
<comment type="caution">
    <text evidence="2">The sequence shown here is derived from an EMBL/GenBank/DDBJ whole genome shotgun (WGS) entry which is preliminary data.</text>
</comment>